<organism evidence="1 2">
    <name type="scientific">Hymenobacter fodinae</name>
    <dbReference type="NCBI Taxonomy" id="2510796"/>
    <lineage>
        <taxon>Bacteria</taxon>
        <taxon>Pseudomonadati</taxon>
        <taxon>Bacteroidota</taxon>
        <taxon>Cytophagia</taxon>
        <taxon>Cytophagales</taxon>
        <taxon>Hymenobacteraceae</taxon>
        <taxon>Hymenobacter</taxon>
    </lineage>
</organism>
<gene>
    <name evidence="1" type="ORF">EU556_11010</name>
</gene>
<evidence type="ECO:0000313" key="2">
    <source>
        <dbReference type="Proteomes" id="UP000298337"/>
    </source>
</evidence>
<reference evidence="1 2" key="1">
    <citation type="submission" date="2019-04" db="EMBL/GenBank/DDBJ databases">
        <authorList>
            <person name="Feng G."/>
            <person name="Zhang J."/>
            <person name="Zhu H."/>
        </authorList>
    </citation>
    <scope>NUCLEOTIDE SEQUENCE [LARGE SCALE GENOMIC DNA]</scope>
    <source>
        <strain evidence="1 2">92R-1</strain>
    </source>
</reference>
<keyword evidence="2" id="KW-1185">Reference proteome</keyword>
<dbReference type="RefSeq" id="WP_135434086.1">
    <property type="nucleotide sequence ID" value="NZ_SRLA01000002.1"/>
</dbReference>
<dbReference type="EMBL" id="SRLA01000002">
    <property type="protein sequence ID" value="TGE08244.1"/>
    <property type="molecule type" value="Genomic_DNA"/>
</dbReference>
<comment type="caution">
    <text evidence="1">The sequence shown here is derived from an EMBL/GenBank/DDBJ whole genome shotgun (WGS) entry which is preliminary data.</text>
</comment>
<proteinExistence type="predicted"/>
<evidence type="ECO:0000313" key="1">
    <source>
        <dbReference type="EMBL" id="TGE08244.1"/>
    </source>
</evidence>
<sequence length="185" mass="21242">MQLPQNDYELQASACLKAAAEHRKTLEPSAIMLAGSEDEGKELYQEAVLRAHDTIQKYGFHGEGYQFYIWRIIKRLNVEQKERAVKQRSSSSTRAALALAVEQQSSDLMEQRIDQKQHLADQIRFELESRFSQADVNTFKLHVNGQSCREIERLTGTNYRSVNRTINSIKSYLSGLFRPAFEGIE</sequence>
<accession>A0A4Z0P749</accession>
<dbReference type="AlphaFoldDB" id="A0A4Z0P749"/>
<evidence type="ECO:0008006" key="3">
    <source>
        <dbReference type="Google" id="ProtNLM"/>
    </source>
</evidence>
<protein>
    <recommendedName>
        <fullName evidence="3">Sigma-70 family RNA polymerase sigma factor</fullName>
    </recommendedName>
</protein>
<name>A0A4Z0P749_9BACT</name>
<dbReference type="Proteomes" id="UP000298337">
    <property type="component" value="Unassembled WGS sequence"/>
</dbReference>